<feature type="compositionally biased region" description="Basic and acidic residues" evidence="2">
    <location>
        <begin position="184"/>
        <end position="200"/>
    </location>
</feature>
<feature type="region of interest" description="Disordered" evidence="2">
    <location>
        <begin position="162"/>
        <end position="234"/>
    </location>
</feature>
<gene>
    <name evidence="3" type="ORF">F511_22225</name>
</gene>
<feature type="region of interest" description="Disordered" evidence="2">
    <location>
        <begin position="474"/>
        <end position="507"/>
    </location>
</feature>
<name>A0A2Z7D7Y1_9LAMI</name>
<protein>
    <submittedName>
        <fullName evidence="3">Uncharacterized protein</fullName>
    </submittedName>
</protein>
<accession>A0A2Z7D7Y1</accession>
<dbReference type="EMBL" id="KQ988474">
    <property type="protein sequence ID" value="KZV55649.1"/>
    <property type="molecule type" value="Genomic_DNA"/>
</dbReference>
<feature type="compositionally biased region" description="Basic and acidic residues" evidence="2">
    <location>
        <begin position="217"/>
        <end position="234"/>
    </location>
</feature>
<dbReference type="AlphaFoldDB" id="A0A2Z7D7Y1"/>
<feature type="compositionally biased region" description="Acidic residues" evidence="2">
    <location>
        <begin position="478"/>
        <end position="495"/>
    </location>
</feature>
<dbReference type="Proteomes" id="UP000250235">
    <property type="component" value="Unassembled WGS sequence"/>
</dbReference>
<evidence type="ECO:0000256" key="2">
    <source>
        <dbReference type="SAM" id="MobiDB-lite"/>
    </source>
</evidence>
<keyword evidence="1" id="KW-0175">Coiled coil</keyword>
<feature type="coiled-coil region" evidence="1">
    <location>
        <begin position="340"/>
        <end position="394"/>
    </location>
</feature>
<organism evidence="3 4">
    <name type="scientific">Dorcoceras hygrometricum</name>
    <dbReference type="NCBI Taxonomy" id="472368"/>
    <lineage>
        <taxon>Eukaryota</taxon>
        <taxon>Viridiplantae</taxon>
        <taxon>Streptophyta</taxon>
        <taxon>Embryophyta</taxon>
        <taxon>Tracheophyta</taxon>
        <taxon>Spermatophyta</taxon>
        <taxon>Magnoliopsida</taxon>
        <taxon>eudicotyledons</taxon>
        <taxon>Gunneridae</taxon>
        <taxon>Pentapetalae</taxon>
        <taxon>asterids</taxon>
        <taxon>lamiids</taxon>
        <taxon>Lamiales</taxon>
        <taxon>Gesneriaceae</taxon>
        <taxon>Didymocarpoideae</taxon>
        <taxon>Trichosporeae</taxon>
        <taxon>Loxocarpinae</taxon>
        <taxon>Dorcoceras</taxon>
    </lineage>
</organism>
<proteinExistence type="predicted"/>
<evidence type="ECO:0000313" key="4">
    <source>
        <dbReference type="Proteomes" id="UP000250235"/>
    </source>
</evidence>
<evidence type="ECO:0000256" key="1">
    <source>
        <dbReference type="SAM" id="Coils"/>
    </source>
</evidence>
<evidence type="ECO:0000313" key="3">
    <source>
        <dbReference type="EMBL" id="KZV55649.1"/>
    </source>
</evidence>
<reference evidence="3 4" key="1">
    <citation type="journal article" date="2015" name="Proc. Natl. Acad. Sci. U.S.A.">
        <title>The resurrection genome of Boea hygrometrica: A blueprint for survival of dehydration.</title>
        <authorList>
            <person name="Xiao L."/>
            <person name="Yang G."/>
            <person name="Zhang L."/>
            <person name="Yang X."/>
            <person name="Zhao S."/>
            <person name="Ji Z."/>
            <person name="Zhou Q."/>
            <person name="Hu M."/>
            <person name="Wang Y."/>
            <person name="Chen M."/>
            <person name="Xu Y."/>
            <person name="Jin H."/>
            <person name="Xiao X."/>
            <person name="Hu G."/>
            <person name="Bao F."/>
            <person name="Hu Y."/>
            <person name="Wan P."/>
            <person name="Li L."/>
            <person name="Deng X."/>
            <person name="Kuang T."/>
            <person name="Xiang C."/>
            <person name="Zhu J.K."/>
            <person name="Oliver M.J."/>
            <person name="He Y."/>
        </authorList>
    </citation>
    <scope>NUCLEOTIDE SEQUENCE [LARGE SCALE GENOMIC DNA]</scope>
    <source>
        <strain evidence="4">cv. XS01</strain>
    </source>
</reference>
<keyword evidence="4" id="KW-1185">Reference proteome</keyword>
<sequence>MSEMNNVSAALNRTNFKRLFLLALAVLLHFHNIPLIPYALMQLVQIKRLGPGQFYLSHKGDHAFIKGNPSFHKGWMSRFFYVQRVGQKRNPWRCEMSWRDKICTLTPSTPERSPNLISFLAAMRDQSYSAPELVKEDLLCHFGFSRKGVELVGDLEHGQGSIAEGSVGEHRGGLLEGGRAPSEGGKEEEGLHPAEKEARCQKKKGASSSLAQPTPIVEKHREPTPPIPMHEERPDPTPVIVILEVPSSEEGPTMETGHGRVPSLNLFEDSLVVSPSRAMETGLLCNMVPDRDVARLRSSTNSEAMGLFTTQLVAAMAWGGEVIKRLTHSQREVNSTRQSFDEVMEHHIELEMQLEELEDTRGQEKRAAKAQKEARAIEAELKTTSAKRVALEVELAGTKARAEEEIGCLRSESTNAWGLGKEEFLKSSEFDDLCAKKSLAYFKSGFESCVAQFRANGYSEEEHPAPFLSVARALEELPKEDEEEADEEDEEDASGDESNTPPNSPKQ</sequence>